<feature type="compositionally biased region" description="Polar residues" evidence="1">
    <location>
        <begin position="222"/>
        <end position="231"/>
    </location>
</feature>
<dbReference type="PROSITE" id="PS50090">
    <property type="entry name" value="MYB_LIKE"/>
    <property type="match status" value="1"/>
</dbReference>
<dbReference type="Gene3D" id="1.10.10.60">
    <property type="entry name" value="Homeodomain-like"/>
    <property type="match status" value="1"/>
</dbReference>
<keyword evidence="4" id="KW-1185">Reference proteome</keyword>
<dbReference type="InterPro" id="IPR001005">
    <property type="entry name" value="SANT/Myb"/>
</dbReference>
<gene>
    <name evidence="3" type="ORF">DM01DRAFT_1320556</name>
</gene>
<evidence type="ECO:0000313" key="4">
    <source>
        <dbReference type="Proteomes" id="UP000242146"/>
    </source>
</evidence>
<dbReference type="PANTHER" id="PTHR41733:SF1">
    <property type="entry name" value="CHROMOSOME UNDETERMINED SCAFFOLD_30, WHOLE GENOME SHOTGUN SEQUENCE"/>
    <property type="match status" value="1"/>
</dbReference>
<evidence type="ECO:0000313" key="3">
    <source>
        <dbReference type="EMBL" id="ORX56339.1"/>
    </source>
</evidence>
<dbReference type="Pfam" id="PF00249">
    <property type="entry name" value="Myb_DNA-binding"/>
    <property type="match status" value="1"/>
</dbReference>
<comment type="caution">
    <text evidence="3">The sequence shown here is derived from an EMBL/GenBank/DDBJ whole genome shotgun (WGS) entry which is preliminary data.</text>
</comment>
<organism evidence="3 4">
    <name type="scientific">Hesseltinella vesiculosa</name>
    <dbReference type="NCBI Taxonomy" id="101127"/>
    <lineage>
        <taxon>Eukaryota</taxon>
        <taxon>Fungi</taxon>
        <taxon>Fungi incertae sedis</taxon>
        <taxon>Mucoromycota</taxon>
        <taxon>Mucoromycotina</taxon>
        <taxon>Mucoromycetes</taxon>
        <taxon>Mucorales</taxon>
        <taxon>Cunninghamellaceae</taxon>
        <taxon>Hesseltinella</taxon>
    </lineage>
</organism>
<dbReference type="OrthoDB" id="608866at2759"/>
<dbReference type="SUPFAM" id="SSF46689">
    <property type="entry name" value="Homeodomain-like"/>
    <property type="match status" value="1"/>
</dbReference>
<accession>A0A1X2GL51</accession>
<dbReference type="EMBL" id="MCGT01000010">
    <property type="protein sequence ID" value="ORX56339.1"/>
    <property type="molecule type" value="Genomic_DNA"/>
</dbReference>
<sequence length="245" mass="27546">MIANSTATPKPRSMKAGARNVLRSNDSASLWNCTLSPGWTEQESEILRQLAIKFGIGNWAKIIESDCLPGKTNAQMNLQLQRLLGQQSTAEFAGLHIDPKVIGEKNSKIQGPHIKRKNTTIVNTGGKLSREELRERQAKNKEMYEMPKSAWDSIDLDELRDMNSLKLKKKEDKDALKKQKLTQLKTKLTKSQNNLKKVQAELKQIAMVDPERVAELKKELSRASSPLSNEVSVIEESPAKKQRTS</sequence>
<dbReference type="InterPro" id="IPR009057">
    <property type="entry name" value="Homeodomain-like_sf"/>
</dbReference>
<evidence type="ECO:0000259" key="2">
    <source>
        <dbReference type="PROSITE" id="PS50090"/>
    </source>
</evidence>
<reference evidence="3 4" key="1">
    <citation type="submission" date="2016-07" db="EMBL/GenBank/DDBJ databases">
        <title>Pervasive Adenine N6-methylation of Active Genes in Fungi.</title>
        <authorList>
            <consortium name="DOE Joint Genome Institute"/>
            <person name="Mondo S.J."/>
            <person name="Dannebaum R.O."/>
            <person name="Kuo R.C."/>
            <person name="Labutti K."/>
            <person name="Haridas S."/>
            <person name="Kuo A."/>
            <person name="Salamov A."/>
            <person name="Ahrendt S.R."/>
            <person name="Lipzen A."/>
            <person name="Sullivan W."/>
            <person name="Andreopoulos W.B."/>
            <person name="Clum A."/>
            <person name="Lindquist E."/>
            <person name="Daum C."/>
            <person name="Ramamoorthy G.K."/>
            <person name="Gryganskyi A."/>
            <person name="Culley D."/>
            <person name="Magnuson J.K."/>
            <person name="James T.Y."/>
            <person name="O'Malley M.A."/>
            <person name="Stajich J.E."/>
            <person name="Spatafora J.W."/>
            <person name="Visel A."/>
            <person name="Grigoriev I.V."/>
        </authorList>
    </citation>
    <scope>NUCLEOTIDE SEQUENCE [LARGE SCALE GENOMIC DNA]</scope>
    <source>
        <strain evidence="3 4">NRRL 3301</strain>
    </source>
</reference>
<dbReference type="PANTHER" id="PTHR41733">
    <property type="entry name" value="UBIQUITIN-ASSOCIATED/TRANSLATION ELONGATION FACTOR EF1B, N-TERMINAL, EUKARYOTE"/>
    <property type="match status" value="1"/>
</dbReference>
<feature type="domain" description="Myb-like" evidence="2">
    <location>
        <begin position="39"/>
        <end position="84"/>
    </location>
</feature>
<dbReference type="STRING" id="101127.A0A1X2GL51"/>
<name>A0A1X2GL51_9FUNG</name>
<protein>
    <recommendedName>
        <fullName evidence="2">Myb-like domain-containing protein</fullName>
    </recommendedName>
</protein>
<dbReference type="AlphaFoldDB" id="A0A1X2GL51"/>
<dbReference type="Proteomes" id="UP000242146">
    <property type="component" value="Unassembled WGS sequence"/>
</dbReference>
<evidence type="ECO:0000256" key="1">
    <source>
        <dbReference type="SAM" id="MobiDB-lite"/>
    </source>
</evidence>
<feature type="region of interest" description="Disordered" evidence="1">
    <location>
        <begin position="219"/>
        <end position="245"/>
    </location>
</feature>
<proteinExistence type="predicted"/>
<dbReference type="CDD" id="cd00167">
    <property type="entry name" value="SANT"/>
    <property type="match status" value="1"/>
</dbReference>